<organism evidence="4 5">
    <name type="scientific">Psychroflexus planctonicus</name>
    <dbReference type="NCBI Taxonomy" id="1526575"/>
    <lineage>
        <taxon>Bacteria</taxon>
        <taxon>Pseudomonadati</taxon>
        <taxon>Bacteroidota</taxon>
        <taxon>Flavobacteriia</taxon>
        <taxon>Flavobacteriales</taxon>
        <taxon>Flavobacteriaceae</taxon>
        <taxon>Psychroflexus</taxon>
    </lineage>
</organism>
<feature type="domain" description="HTH tetR-type" evidence="3">
    <location>
        <begin position="1"/>
        <end position="61"/>
    </location>
</feature>
<dbReference type="InterPro" id="IPR009057">
    <property type="entry name" value="Homeodomain-like_sf"/>
</dbReference>
<dbReference type="Pfam" id="PF17932">
    <property type="entry name" value="TetR_C_24"/>
    <property type="match status" value="1"/>
</dbReference>
<reference evidence="5" key="1">
    <citation type="journal article" date="2019" name="Int. J. Syst. Evol. Microbiol.">
        <title>The Global Catalogue of Microorganisms (GCM) 10K type strain sequencing project: providing services to taxonomists for standard genome sequencing and annotation.</title>
        <authorList>
            <consortium name="The Broad Institute Genomics Platform"/>
            <consortium name="The Broad Institute Genome Sequencing Center for Infectious Disease"/>
            <person name="Wu L."/>
            <person name="Ma J."/>
        </authorList>
    </citation>
    <scope>NUCLEOTIDE SEQUENCE [LARGE SCALE GENOMIC DNA]</scope>
    <source>
        <strain evidence="5">CGMCC 1.12931</strain>
    </source>
</reference>
<dbReference type="Proteomes" id="UP000599179">
    <property type="component" value="Unassembled WGS sequence"/>
</dbReference>
<comment type="caution">
    <text evidence="4">The sequence shown here is derived from an EMBL/GenBank/DDBJ whole genome shotgun (WGS) entry which is preliminary data.</text>
</comment>
<dbReference type="PRINTS" id="PR00455">
    <property type="entry name" value="HTHTETR"/>
</dbReference>
<dbReference type="InterPro" id="IPR001647">
    <property type="entry name" value="HTH_TetR"/>
</dbReference>
<proteinExistence type="predicted"/>
<dbReference type="PANTHER" id="PTHR43479:SF11">
    <property type="entry name" value="ACREF_ENVCD OPERON REPRESSOR-RELATED"/>
    <property type="match status" value="1"/>
</dbReference>
<dbReference type="InterPro" id="IPR050624">
    <property type="entry name" value="HTH-type_Tx_Regulator"/>
</dbReference>
<keyword evidence="5" id="KW-1185">Reference proteome</keyword>
<dbReference type="InterPro" id="IPR041490">
    <property type="entry name" value="KstR2_TetR_C"/>
</dbReference>
<dbReference type="Pfam" id="PF00440">
    <property type="entry name" value="TetR_N"/>
    <property type="match status" value="1"/>
</dbReference>
<dbReference type="Gene3D" id="1.10.357.10">
    <property type="entry name" value="Tetracycline Repressor, domain 2"/>
    <property type="match status" value="1"/>
</dbReference>
<evidence type="ECO:0000256" key="2">
    <source>
        <dbReference type="PROSITE-ProRule" id="PRU00335"/>
    </source>
</evidence>
<dbReference type="InterPro" id="IPR036271">
    <property type="entry name" value="Tet_transcr_reg_TetR-rel_C_sf"/>
</dbReference>
<dbReference type="SUPFAM" id="SSF46689">
    <property type="entry name" value="Homeodomain-like"/>
    <property type="match status" value="1"/>
</dbReference>
<feature type="DNA-binding region" description="H-T-H motif" evidence="2">
    <location>
        <begin position="24"/>
        <end position="43"/>
    </location>
</feature>
<accession>A0ABQ1SBN2</accession>
<evidence type="ECO:0000256" key="1">
    <source>
        <dbReference type="ARBA" id="ARBA00023125"/>
    </source>
</evidence>
<dbReference type="SUPFAM" id="SSF48498">
    <property type="entry name" value="Tetracyclin repressor-like, C-terminal domain"/>
    <property type="match status" value="1"/>
</dbReference>
<dbReference type="RefSeq" id="WP_188457207.1">
    <property type="nucleotide sequence ID" value="NZ_BMGM01000001.1"/>
</dbReference>
<keyword evidence="1 2" id="KW-0238">DNA-binding</keyword>
<dbReference type="PANTHER" id="PTHR43479">
    <property type="entry name" value="ACREF/ENVCD OPERON REPRESSOR-RELATED"/>
    <property type="match status" value="1"/>
</dbReference>
<evidence type="ECO:0000313" key="4">
    <source>
        <dbReference type="EMBL" id="GGE24824.1"/>
    </source>
</evidence>
<dbReference type="PROSITE" id="PS50977">
    <property type="entry name" value="HTH_TETR_2"/>
    <property type="match status" value="1"/>
</dbReference>
<dbReference type="EMBL" id="BMGM01000001">
    <property type="protein sequence ID" value="GGE24824.1"/>
    <property type="molecule type" value="Genomic_DNA"/>
</dbReference>
<evidence type="ECO:0000259" key="3">
    <source>
        <dbReference type="PROSITE" id="PS50977"/>
    </source>
</evidence>
<sequence>MTRKDEILQVSARLIREKGYVGLSMRDLAKAIGVKAASLYNHIPSKQAILAEIILHLAEDFTSQIQHVAIKSISSLDKLKQIIEHHVDLSLHHPNKLALLNNEWMHLEGQSLADFKTMRNQYEEQLRQIINQGKANNELKALHTELVLFSLLSTLRNLNVWIKKRGSIPAEQLKNELHQVLLNGIS</sequence>
<evidence type="ECO:0000313" key="5">
    <source>
        <dbReference type="Proteomes" id="UP000599179"/>
    </source>
</evidence>
<name>A0ABQ1SBN2_9FLAO</name>
<gene>
    <name evidence="4" type="ORF">GCM10010832_01960</name>
</gene>
<protein>
    <recommendedName>
        <fullName evidence="3">HTH tetR-type domain-containing protein</fullName>
    </recommendedName>
</protein>
<dbReference type="Gene3D" id="1.10.10.60">
    <property type="entry name" value="Homeodomain-like"/>
    <property type="match status" value="1"/>
</dbReference>